<keyword evidence="4" id="KW-1185">Reference proteome</keyword>
<feature type="compositionally biased region" description="Basic and acidic residues" evidence="1">
    <location>
        <begin position="147"/>
        <end position="156"/>
    </location>
</feature>
<reference evidence="3" key="1">
    <citation type="submission" date="2022-10" db="EMBL/GenBank/DDBJ databases">
        <title>Determination and structural analysis of whole genome sequence of Sarocladium strictum F4-1.</title>
        <authorList>
            <person name="Hu L."/>
            <person name="Jiang Y."/>
        </authorList>
    </citation>
    <scope>NUCLEOTIDE SEQUENCE</scope>
    <source>
        <strain evidence="3">F4-1</strain>
    </source>
</reference>
<evidence type="ECO:0000313" key="4">
    <source>
        <dbReference type="Proteomes" id="UP001175261"/>
    </source>
</evidence>
<dbReference type="InterPro" id="IPR006771">
    <property type="entry name" value="CetA-like"/>
</dbReference>
<dbReference type="Pfam" id="PF04681">
    <property type="entry name" value="Bys1"/>
    <property type="match status" value="1"/>
</dbReference>
<keyword evidence="2" id="KW-0732">Signal</keyword>
<name>A0AA39LB06_SARSR</name>
<feature type="signal peptide" evidence="2">
    <location>
        <begin position="1"/>
        <end position="23"/>
    </location>
</feature>
<evidence type="ECO:0000256" key="1">
    <source>
        <dbReference type="SAM" id="MobiDB-lite"/>
    </source>
</evidence>
<feature type="region of interest" description="Disordered" evidence="1">
    <location>
        <begin position="130"/>
        <end position="156"/>
    </location>
</feature>
<evidence type="ECO:0000313" key="3">
    <source>
        <dbReference type="EMBL" id="KAK0390633.1"/>
    </source>
</evidence>
<accession>A0AA39LB06</accession>
<sequence length="184" mass="20031">MFRNGLSLLALLAIISPFQIVLGDLVVNNHCRKDVTVVLSQNGGCDKGPDGCTRDGSEPWKLGGNKKKSVWRHAWQGDAVSVKIGKKGKDGILQYEYSHNGAGLWWNLSDLDGKGPGLVGTPFRSDRVGITPSGEGSGQGNCVKIRCKPDENPDDPKTRYCPKNTGDMTLDLCMPKLEFSRNFP</sequence>
<dbReference type="PANTHER" id="PTHR36195:SF6">
    <property type="entry name" value="SECRETED THAUMATIN-LIKE PROTEIN CALA"/>
    <property type="match status" value="1"/>
</dbReference>
<dbReference type="PANTHER" id="PTHR36195">
    <property type="entry name" value="DOMAIN PROTEIN, PUTATIVE (AFU_ORTHOLOGUE AFUA_5G01990)-RELATED-RELATED"/>
    <property type="match status" value="1"/>
</dbReference>
<evidence type="ECO:0008006" key="5">
    <source>
        <dbReference type="Google" id="ProtNLM"/>
    </source>
</evidence>
<organism evidence="3 4">
    <name type="scientific">Sarocladium strictum</name>
    <name type="common">Black bundle disease fungus</name>
    <name type="synonym">Acremonium strictum</name>
    <dbReference type="NCBI Taxonomy" id="5046"/>
    <lineage>
        <taxon>Eukaryota</taxon>
        <taxon>Fungi</taxon>
        <taxon>Dikarya</taxon>
        <taxon>Ascomycota</taxon>
        <taxon>Pezizomycotina</taxon>
        <taxon>Sordariomycetes</taxon>
        <taxon>Hypocreomycetidae</taxon>
        <taxon>Hypocreales</taxon>
        <taxon>Sarocladiaceae</taxon>
        <taxon>Sarocladium</taxon>
    </lineage>
</organism>
<proteinExistence type="predicted"/>
<feature type="chain" id="PRO_5041441490" description="Secreted protein" evidence="2">
    <location>
        <begin position="24"/>
        <end position="184"/>
    </location>
</feature>
<gene>
    <name evidence="3" type="ORF">NLU13_0137</name>
</gene>
<evidence type="ECO:0000256" key="2">
    <source>
        <dbReference type="SAM" id="SignalP"/>
    </source>
</evidence>
<dbReference type="EMBL" id="JAPDFR010000001">
    <property type="protein sequence ID" value="KAK0390633.1"/>
    <property type="molecule type" value="Genomic_DNA"/>
</dbReference>
<dbReference type="AlphaFoldDB" id="A0AA39LB06"/>
<dbReference type="Proteomes" id="UP001175261">
    <property type="component" value="Unassembled WGS sequence"/>
</dbReference>
<protein>
    <recommendedName>
        <fullName evidence="5">Secreted protein</fullName>
    </recommendedName>
</protein>
<comment type="caution">
    <text evidence="3">The sequence shown here is derived from an EMBL/GenBank/DDBJ whole genome shotgun (WGS) entry which is preliminary data.</text>
</comment>